<dbReference type="Gene3D" id="1.20.5.420">
    <property type="entry name" value="Immunoglobulin FC, subunit C"/>
    <property type="match status" value="1"/>
</dbReference>
<feature type="compositionally biased region" description="Low complexity" evidence="5">
    <location>
        <begin position="383"/>
        <end position="404"/>
    </location>
</feature>
<keyword evidence="3 4" id="KW-0802">TPR repeat</keyword>
<comment type="caution">
    <text evidence="7">The sequence shown here is derived from an EMBL/GenBank/DDBJ whole genome shotgun (WGS) entry which is preliminary data.</text>
</comment>
<dbReference type="EMBL" id="JANBQD010000077">
    <property type="protein sequence ID" value="KAJ1989101.1"/>
    <property type="molecule type" value="Genomic_DNA"/>
</dbReference>
<dbReference type="Pfam" id="PF13181">
    <property type="entry name" value="TPR_8"/>
    <property type="match status" value="1"/>
</dbReference>
<organism evidence="7 8">
    <name type="scientific">Coemansia umbellata</name>
    <dbReference type="NCBI Taxonomy" id="1424467"/>
    <lineage>
        <taxon>Eukaryota</taxon>
        <taxon>Fungi</taxon>
        <taxon>Fungi incertae sedis</taxon>
        <taxon>Zoopagomycota</taxon>
        <taxon>Kickxellomycotina</taxon>
        <taxon>Kickxellomycetes</taxon>
        <taxon>Kickxellales</taxon>
        <taxon>Kickxellaceae</taxon>
        <taxon>Coemansia</taxon>
    </lineage>
</organism>
<evidence type="ECO:0000256" key="5">
    <source>
        <dbReference type="SAM" id="MobiDB-lite"/>
    </source>
</evidence>
<evidence type="ECO:0000256" key="3">
    <source>
        <dbReference type="ARBA" id="ARBA00022803"/>
    </source>
</evidence>
<evidence type="ECO:0000313" key="7">
    <source>
        <dbReference type="EMBL" id="KAJ1989101.1"/>
    </source>
</evidence>
<name>A0ABQ8PJS8_9FUNG</name>
<dbReference type="PANTHER" id="PTHR45831">
    <property type="entry name" value="LD24721P"/>
    <property type="match status" value="1"/>
</dbReference>
<evidence type="ECO:0000313" key="8">
    <source>
        <dbReference type="Proteomes" id="UP001151295"/>
    </source>
</evidence>
<feature type="region of interest" description="Disordered" evidence="5">
    <location>
        <begin position="376"/>
        <end position="404"/>
    </location>
</feature>
<dbReference type="PANTHER" id="PTHR45831:SF2">
    <property type="entry name" value="LD24721P"/>
    <property type="match status" value="1"/>
</dbReference>
<dbReference type="InterPro" id="IPR011990">
    <property type="entry name" value="TPR-like_helical_dom_sf"/>
</dbReference>
<comment type="similarity">
    <text evidence="1">Belongs to the SGT family.</text>
</comment>
<dbReference type="Gene3D" id="1.25.40.10">
    <property type="entry name" value="Tetratricopeptide repeat domain"/>
    <property type="match status" value="1"/>
</dbReference>
<gene>
    <name evidence="7" type="primary">sgt2</name>
    <name evidence="7" type="ORF">EDC05_004897</name>
</gene>
<dbReference type="SMART" id="SM00028">
    <property type="entry name" value="TPR"/>
    <property type="match status" value="3"/>
</dbReference>
<dbReference type="PROSITE" id="PS50293">
    <property type="entry name" value="TPR_REGION"/>
    <property type="match status" value="1"/>
</dbReference>
<dbReference type="PROSITE" id="PS50005">
    <property type="entry name" value="TPR"/>
    <property type="match status" value="1"/>
</dbReference>
<dbReference type="InterPro" id="IPR047150">
    <property type="entry name" value="SGT"/>
</dbReference>
<evidence type="ECO:0000256" key="4">
    <source>
        <dbReference type="PROSITE-ProRule" id="PRU00339"/>
    </source>
</evidence>
<sequence>MQTPEDIRRRLAMGIVEYLDKAVAESHVSTDGAESLEIAKQCISDAFGIDAEDQDQARALSLKPMSLDKVFEVYLKTQAKLGSSGNDNSNTAGTSTSTSTSAEAAGPASSASANAISEEDRQRADELKAEGNRLITSKNFAGAIDAYTKAIQLVADNAVYFGNRSAAYSQNGDHEKAVVDATKALAIEPTYIKGFSRLGHAYFGMGKFAEAADAYTKGLELDPDNSVMKSALQTAKSKAGLAGDVAMAEAASESRSASASPESGGAAGGFDLASLMSNPALMSMAQNMMANGGLEQLMSNPAVSRLAENYRSTGQMPNISDMMSNPDLVNMARNFSGNASGADSGSAGAGAGAGAGGNPLASLMNNPNLMNMAQQFMRGNQANNNSSNNSNGDSNNSSGNGPQQ</sequence>
<proteinExistence type="inferred from homology"/>
<dbReference type="Proteomes" id="UP001151295">
    <property type="component" value="Unassembled WGS sequence"/>
</dbReference>
<dbReference type="SUPFAM" id="SSF48452">
    <property type="entry name" value="TPR-like"/>
    <property type="match status" value="1"/>
</dbReference>
<feature type="region of interest" description="Disordered" evidence="5">
    <location>
        <begin position="82"/>
        <end position="125"/>
    </location>
</feature>
<feature type="compositionally biased region" description="Low complexity" evidence="5">
    <location>
        <begin position="82"/>
        <end position="116"/>
    </location>
</feature>
<protein>
    <submittedName>
        <fullName evidence="7">Small glutamine-rich tetratricopeptide repeat-containing protein 2</fullName>
    </submittedName>
</protein>
<evidence type="ECO:0000256" key="1">
    <source>
        <dbReference type="ARBA" id="ARBA00008175"/>
    </source>
</evidence>
<dbReference type="Pfam" id="PF00515">
    <property type="entry name" value="TPR_1"/>
    <property type="match status" value="1"/>
</dbReference>
<evidence type="ECO:0000259" key="6">
    <source>
        <dbReference type="Pfam" id="PF16546"/>
    </source>
</evidence>
<keyword evidence="8" id="KW-1185">Reference proteome</keyword>
<evidence type="ECO:0000256" key="2">
    <source>
        <dbReference type="ARBA" id="ARBA00022737"/>
    </source>
</evidence>
<feature type="domain" description="SGTA homodimerisation" evidence="6">
    <location>
        <begin position="9"/>
        <end position="73"/>
    </location>
</feature>
<feature type="repeat" description="TPR" evidence="4">
    <location>
        <begin position="192"/>
        <end position="225"/>
    </location>
</feature>
<dbReference type="Pfam" id="PF16546">
    <property type="entry name" value="SGTA_dimer"/>
    <property type="match status" value="1"/>
</dbReference>
<accession>A0ABQ8PJS8</accession>
<keyword evidence="2" id="KW-0677">Repeat</keyword>
<reference evidence="7" key="1">
    <citation type="submission" date="2022-07" db="EMBL/GenBank/DDBJ databases">
        <title>Phylogenomic reconstructions and comparative analyses of Kickxellomycotina fungi.</title>
        <authorList>
            <person name="Reynolds N.K."/>
            <person name="Stajich J.E."/>
            <person name="Barry K."/>
            <person name="Grigoriev I.V."/>
            <person name="Crous P."/>
            <person name="Smith M.E."/>
        </authorList>
    </citation>
    <scope>NUCLEOTIDE SEQUENCE</scope>
    <source>
        <strain evidence="7">BCRC 34882</strain>
    </source>
</reference>
<dbReference type="InterPro" id="IPR032374">
    <property type="entry name" value="SGTA_dimer"/>
</dbReference>
<dbReference type="InterPro" id="IPR019734">
    <property type="entry name" value="TPR_rpt"/>
</dbReference>